<organism evidence="1 2">
    <name type="scientific">Periplaneta americana</name>
    <name type="common">American cockroach</name>
    <name type="synonym">Blatta americana</name>
    <dbReference type="NCBI Taxonomy" id="6978"/>
    <lineage>
        <taxon>Eukaryota</taxon>
        <taxon>Metazoa</taxon>
        <taxon>Ecdysozoa</taxon>
        <taxon>Arthropoda</taxon>
        <taxon>Hexapoda</taxon>
        <taxon>Insecta</taxon>
        <taxon>Pterygota</taxon>
        <taxon>Neoptera</taxon>
        <taxon>Polyneoptera</taxon>
        <taxon>Dictyoptera</taxon>
        <taxon>Blattodea</taxon>
        <taxon>Blattoidea</taxon>
        <taxon>Blattidae</taxon>
        <taxon>Blattinae</taxon>
        <taxon>Periplaneta</taxon>
    </lineage>
</organism>
<dbReference type="Proteomes" id="UP001148838">
    <property type="component" value="Unassembled WGS sequence"/>
</dbReference>
<protein>
    <submittedName>
        <fullName evidence="1">Uncharacterized protein</fullName>
    </submittedName>
</protein>
<comment type="caution">
    <text evidence="1">The sequence shown here is derived from an EMBL/GenBank/DDBJ whole genome shotgun (WGS) entry which is preliminary data.</text>
</comment>
<name>A0ABQ8S8F9_PERAM</name>
<dbReference type="EMBL" id="JAJSOF020000033">
    <property type="protein sequence ID" value="KAJ4430285.1"/>
    <property type="molecule type" value="Genomic_DNA"/>
</dbReference>
<reference evidence="1 2" key="1">
    <citation type="journal article" date="2022" name="Allergy">
        <title>Genome assembly and annotation of Periplaneta americana reveal a comprehensive cockroach allergen profile.</title>
        <authorList>
            <person name="Wang L."/>
            <person name="Xiong Q."/>
            <person name="Saelim N."/>
            <person name="Wang L."/>
            <person name="Nong W."/>
            <person name="Wan A.T."/>
            <person name="Shi M."/>
            <person name="Liu X."/>
            <person name="Cao Q."/>
            <person name="Hui J.H.L."/>
            <person name="Sookrung N."/>
            <person name="Leung T.F."/>
            <person name="Tungtrongchitr A."/>
            <person name="Tsui S.K.W."/>
        </authorList>
    </citation>
    <scope>NUCLEOTIDE SEQUENCE [LARGE SCALE GENOMIC DNA]</scope>
    <source>
        <strain evidence="1">PWHHKU_190912</strain>
    </source>
</reference>
<sequence>EKVHEEEEFTSKMTVSNKAQFKLNGKVNHYYYVLSCRKSTHSCRQGSIYRDSMSGVDCHPGTYLDHSRNGKVHRTQKCLDANGDHFEYLLW</sequence>
<evidence type="ECO:0000313" key="1">
    <source>
        <dbReference type="EMBL" id="KAJ4430285.1"/>
    </source>
</evidence>
<feature type="non-terminal residue" evidence="1">
    <location>
        <position position="1"/>
    </location>
</feature>
<proteinExistence type="predicted"/>
<accession>A0ABQ8S8F9</accession>
<gene>
    <name evidence="1" type="ORF">ANN_22497</name>
</gene>
<evidence type="ECO:0000313" key="2">
    <source>
        <dbReference type="Proteomes" id="UP001148838"/>
    </source>
</evidence>
<keyword evidence="2" id="KW-1185">Reference proteome</keyword>